<sequence>MPGTGEAAGEALGSLDIGVDADELAIPLASLYVVYVAPVLLAEVVVDGAISYALYRRVKHQERRHWLRGVFRHTVRPFVATAVFLTGLGWGMVTYARGAQSIGKVMANGRVAR</sequence>
<dbReference type="RefSeq" id="WP_066088168.1">
    <property type="nucleotide sequence ID" value="NZ_CP017476.1"/>
</dbReference>
<proteinExistence type="predicted"/>
<evidence type="ECO:0000313" key="2">
    <source>
        <dbReference type="EMBL" id="AOW13115.1"/>
    </source>
</evidence>
<evidence type="ECO:0000313" key="4">
    <source>
        <dbReference type="Proteomes" id="UP000185657"/>
    </source>
</evidence>
<dbReference type="KEGG" id="hyl:LPB072_09885"/>
<keyword evidence="1" id="KW-1133">Transmembrane helix</keyword>
<keyword evidence="4" id="KW-1185">Reference proteome</keyword>
<dbReference type="EMBL" id="CP017476">
    <property type="protein sequence ID" value="AOW13115.1"/>
    <property type="molecule type" value="Genomic_DNA"/>
</dbReference>
<feature type="transmembrane region" description="Helical" evidence="1">
    <location>
        <begin position="75"/>
        <end position="96"/>
    </location>
</feature>
<accession>A0A163CJE3</accession>
<evidence type="ECO:0000313" key="5">
    <source>
        <dbReference type="Proteomes" id="UP000185680"/>
    </source>
</evidence>
<organism evidence="2 5">
    <name type="scientific">Hydrogenophaga crassostreae</name>
    <dbReference type="NCBI Taxonomy" id="1763535"/>
    <lineage>
        <taxon>Bacteria</taxon>
        <taxon>Pseudomonadati</taxon>
        <taxon>Pseudomonadota</taxon>
        <taxon>Betaproteobacteria</taxon>
        <taxon>Burkholderiales</taxon>
        <taxon>Comamonadaceae</taxon>
        <taxon>Hydrogenophaga</taxon>
    </lineage>
</organism>
<name>A0A163CJE3_9BURK</name>
<keyword evidence="1" id="KW-0812">Transmembrane</keyword>
<protein>
    <submittedName>
        <fullName evidence="2">Uncharacterized protein</fullName>
    </submittedName>
</protein>
<dbReference type="AlphaFoldDB" id="A0A163CJE3"/>
<dbReference type="Proteomes" id="UP000185657">
    <property type="component" value="Unassembled WGS sequence"/>
</dbReference>
<dbReference type="EMBL" id="LVWD01000007">
    <property type="protein sequence ID" value="OAD42740.1"/>
    <property type="molecule type" value="Genomic_DNA"/>
</dbReference>
<reference evidence="3 4" key="1">
    <citation type="submission" date="2016-02" db="EMBL/GenBank/DDBJ databases">
        <title>Draft genome sequence of Hydrogenophaga sp. LPB0072.</title>
        <authorList>
            <person name="Shin S.-K."/>
            <person name="Yi H."/>
        </authorList>
    </citation>
    <scope>NUCLEOTIDE SEQUENCE [LARGE SCALE GENOMIC DNA]</scope>
    <source>
        <strain evidence="3 4">LPB0072</strain>
    </source>
</reference>
<gene>
    <name evidence="2" type="ORF">LPB072_09885</name>
    <name evidence="3" type="ORF">LPB72_07485</name>
</gene>
<reference evidence="2 5" key="2">
    <citation type="submission" date="2016-10" db="EMBL/GenBank/DDBJ databases">
        <title>Hydorgenophaga sp. LPB0072 isolated from gastropod.</title>
        <authorList>
            <person name="Kim E."/>
            <person name="Yi H."/>
        </authorList>
    </citation>
    <scope>NUCLEOTIDE SEQUENCE [LARGE SCALE GENOMIC DNA]</scope>
    <source>
        <strain evidence="2 5">LPB0072</strain>
    </source>
</reference>
<dbReference type="Proteomes" id="UP000185680">
    <property type="component" value="Chromosome"/>
</dbReference>
<evidence type="ECO:0000256" key="1">
    <source>
        <dbReference type="SAM" id="Phobius"/>
    </source>
</evidence>
<evidence type="ECO:0000313" key="3">
    <source>
        <dbReference type="EMBL" id="OAD42740.1"/>
    </source>
</evidence>
<keyword evidence="1" id="KW-0472">Membrane</keyword>
<feature type="transmembrane region" description="Helical" evidence="1">
    <location>
        <begin position="32"/>
        <end position="55"/>
    </location>
</feature>